<accession>A0ABX8B9R4</accession>
<name>A0ABX8B9R4_9BACT</name>
<sequence>METKPTIETVLERMAEQTAILQALAAEVAGLKTEVAGLKTEVAGLKTWVQELDTRARRIENRVNVLGQDVLDVRAYLQRIDMRLDTEVASIKVAG</sequence>
<proteinExistence type="predicted"/>
<evidence type="ECO:0000313" key="3">
    <source>
        <dbReference type="Proteomes" id="UP000676506"/>
    </source>
</evidence>
<reference evidence="2 3" key="1">
    <citation type="submission" date="2021-03" db="EMBL/GenBank/DDBJ databases">
        <title>Genomic and phenotypic characterization of Chloracidobacterium isolates provides evidence for multiple species.</title>
        <authorList>
            <person name="Saini M.K."/>
            <person name="Costas A.M.G."/>
            <person name="Tank M."/>
            <person name="Bryant D.A."/>
        </authorList>
    </citation>
    <scope>NUCLEOTIDE SEQUENCE [LARGE SCALE GENOMIC DNA]</scope>
    <source>
        <strain evidence="2 3">BV2-C</strain>
    </source>
</reference>
<keyword evidence="3" id="KW-1185">Reference proteome</keyword>
<dbReference type="RefSeq" id="WP_211429300.1">
    <property type="nucleotide sequence ID" value="NZ_CP072648.1"/>
</dbReference>
<dbReference type="Proteomes" id="UP000676506">
    <property type="component" value="Chromosome 1"/>
</dbReference>
<dbReference type="EMBL" id="CP072648">
    <property type="protein sequence ID" value="QUW03409.1"/>
    <property type="molecule type" value="Genomic_DNA"/>
</dbReference>
<dbReference type="Gene3D" id="1.20.5.190">
    <property type="match status" value="1"/>
</dbReference>
<feature type="coiled-coil region" evidence="1">
    <location>
        <begin position="14"/>
        <end position="69"/>
    </location>
</feature>
<evidence type="ECO:0000256" key="1">
    <source>
        <dbReference type="SAM" id="Coils"/>
    </source>
</evidence>
<dbReference type="SUPFAM" id="SSF161270">
    <property type="entry name" value="PspA lactotransferrin-binding region"/>
    <property type="match status" value="1"/>
</dbReference>
<protein>
    <submittedName>
        <fullName evidence="2">Uncharacterized protein</fullName>
    </submittedName>
</protein>
<evidence type="ECO:0000313" key="2">
    <source>
        <dbReference type="EMBL" id="QUW03409.1"/>
    </source>
</evidence>
<gene>
    <name evidence="2" type="ORF">J8C06_02940</name>
</gene>
<organism evidence="2 3">
    <name type="scientific">Chloracidobacterium validum</name>
    <dbReference type="NCBI Taxonomy" id="2821543"/>
    <lineage>
        <taxon>Bacteria</taxon>
        <taxon>Pseudomonadati</taxon>
        <taxon>Acidobacteriota</taxon>
        <taxon>Terriglobia</taxon>
        <taxon>Terriglobales</taxon>
        <taxon>Acidobacteriaceae</taxon>
        <taxon>Chloracidobacterium</taxon>
    </lineage>
</organism>
<keyword evidence="1" id="KW-0175">Coiled coil</keyword>